<dbReference type="GO" id="GO:0003677">
    <property type="term" value="F:DNA binding"/>
    <property type="evidence" value="ECO:0007669"/>
    <property type="project" value="InterPro"/>
</dbReference>
<keyword evidence="4" id="KW-0808">Transferase</keyword>
<evidence type="ECO:0000259" key="7">
    <source>
        <dbReference type="PROSITE" id="PS50113"/>
    </source>
</evidence>
<dbReference type="SUPFAM" id="SSF55785">
    <property type="entry name" value="PYP-like sensor domain (PAS domain)"/>
    <property type="match status" value="2"/>
</dbReference>
<dbReference type="InterPro" id="IPR000700">
    <property type="entry name" value="PAS-assoc_C"/>
</dbReference>
<proteinExistence type="predicted"/>
<gene>
    <name evidence="9" type="ORF">H4C47_06195</name>
</gene>
<evidence type="ECO:0000259" key="8">
    <source>
        <dbReference type="PROSITE" id="PS50943"/>
    </source>
</evidence>
<dbReference type="InterPro" id="IPR013767">
    <property type="entry name" value="PAS_fold"/>
</dbReference>
<dbReference type="RefSeq" id="WP_176514120.1">
    <property type="nucleotide sequence ID" value="NZ_CP060529.1"/>
</dbReference>
<dbReference type="SMART" id="SM00086">
    <property type="entry name" value="PAC"/>
    <property type="match status" value="1"/>
</dbReference>
<evidence type="ECO:0000313" key="9">
    <source>
        <dbReference type="EMBL" id="MBA6115313.1"/>
    </source>
</evidence>
<sequence length="331" mass="37415">MSDDSFAFRLKELLELRKLTLQSVADTLGVSRTAVHKWTRGGEIDFELLRKLATLLGVNWIWLRYGEQAQQEAQGQAPQSLPMTDVRRKHTAQIMESEARMKLAQENARIVTWEWNLLTDEVTYSSNVESVYGWPVKHNEDFWSHIPPQDVTPLQAVFDESIRTGQPCDTDFRMQTRTGEIRWISSRATPLLDDQGRALKMIGISMDTTARKIAEQTLRESEERLRAVFELANDAMAFVDLEGRWLMVNDAFTRLTGQGIEQLASTPLHTLFDDGPQLLSAILQAPQGIVEHRVTLPRPEAPPLAAVLKAKLYREQGAGKPSQLVLVLTAL</sequence>
<dbReference type="Gene3D" id="3.30.450.20">
    <property type="entry name" value="PAS domain"/>
    <property type="match status" value="2"/>
</dbReference>
<dbReference type="InterPro" id="IPR052162">
    <property type="entry name" value="Sensor_kinase/Photoreceptor"/>
</dbReference>
<dbReference type="SUPFAM" id="SSF47413">
    <property type="entry name" value="lambda repressor-like DNA-binding domains"/>
    <property type="match status" value="1"/>
</dbReference>
<dbReference type="SMART" id="SM00530">
    <property type="entry name" value="HTH_XRE"/>
    <property type="match status" value="1"/>
</dbReference>
<dbReference type="Pfam" id="PF08447">
    <property type="entry name" value="PAS_3"/>
    <property type="match status" value="1"/>
</dbReference>
<dbReference type="AlphaFoldDB" id="A0A7W2KYQ3"/>
<dbReference type="CDD" id="cd00130">
    <property type="entry name" value="PAS"/>
    <property type="match status" value="2"/>
</dbReference>
<dbReference type="InterPro" id="IPR001387">
    <property type="entry name" value="Cro/C1-type_HTH"/>
</dbReference>
<organism evidence="9 10">
    <name type="scientific">Pseudomonas putida</name>
    <name type="common">Arthrobacter siderocapsulatus</name>
    <dbReference type="NCBI Taxonomy" id="303"/>
    <lineage>
        <taxon>Bacteria</taxon>
        <taxon>Pseudomonadati</taxon>
        <taxon>Pseudomonadota</taxon>
        <taxon>Gammaproteobacteria</taxon>
        <taxon>Pseudomonadales</taxon>
        <taxon>Pseudomonadaceae</taxon>
        <taxon>Pseudomonas</taxon>
    </lineage>
</organism>
<dbReference type="InterPro" id="IPR035965">
    <property type="entry name" value="PAS-like_dom_sf"/>
</dbReference>
<comment type="caution">
    <text evidence="9">The sequence shown here is derived from an EMBL/GenBank/DDBJ whole genome shotgun (WGS) entry which is preliminary data.</text>
</comment>
<evidence type="ECO:0000256" key="3">
    <source>
        <dbReference type="ARBA" id="ARBA00022553"/>
    </source>
</evidence>
<dbReference type="Pfam" id="PF01381">
    <property type="entry name" value="HTH_3"/>
    <property type="match status" value="1"/>
</dbReference>
<dbReference type="PROSITE" id="PS50943">
    <property type="entry name" value="HTH_CROC1"/>
    <property type="match status" value="1"/>
</dbReference>
<dbReference type="CDD" id="cd00093">
    <property type="entry name" value="HTH_XRE"/>
    <property type="match status" value="1"/>
</dbReference>
<evidence type="ECO:0000259" key="6">
    <source>
        <dbReference type="PROSITE" id="PS50112"/>
    </source>
</evidence>
<feature type="domain" description="HTH cro/C1-type" evidence="8">
    <location>
        <begin position="10"/>
        <end position="63"/>
    </location>
</feature>
<reference evidence="9 10" key="1">
    <citation type="submission" date="2020-07" db="EMBL/GenBank/DDBJ databases">
        <title>Diversity of carbapenemase encoding genes among Pseudomonas putida group clinical isolates in a tertiary Brazilian hospital.</title>
        <authorList>
            <person name="Alberto-Lei F."/>
            <person name="Nodari C.S."/>
            <person name="Streling A.P."/>
            <person name="Paulino J.T."/>
            <person name="Bessa-Neto F.O."/>
            <person name="Cayo R."/>
            <person name="Gales A.C."/>
        </authorList>
    </citation>
    <scope>NUCLEOTIDE SEQUENCE [LARGE SCALE GENOMIC DNA]</scope>
    <source>
        <strain evidence="9 10">12464</strain>
    </source>
</reference>
<evidence type="ECO:0000256" key="5">
    <source>
        <dbReference type="ARBA" id="ARBA00022777"/>
    </source>
</evidence>
<name>A0A7W2KYQ3_PSEPU</name>
<dbReference type="InterPro" id="IPR000014">
    <property type="entry name" value="PAS"/>
</dbReference>
<dbReference type="SMART" id="SM00091">
    <property type="entry name" value="PAS"/>
    <property type="match status" value="2"/>
</dbReference>
<dbReference type="PROSITE" id="PS50113">
    <property type="entry name" value="PAC"/>
    <property type="match status" value="1"/>
</dbReference>
<evidence type="ECO:0000313" key="10">
    <source>
        <dbReference type="Proteomes" id="UP000553948"/>
    </source>
</evidence>
<evidence type="ECO:0000256" key="4">
    <source>
        <dbReference type="ARBA" id="ARBA00022679"/>
    </source>
</evidence>
<dbReference type="EC" id="2.7.13.3" evidence="2"/>
<dbReference type="InterPro" id="IPR001610">
    <property type="entry name" value="PAC"/>
</dbReference>
<dbReference type="GO" id="GO:0004673">
    <property type="term" value="F:protein histidine kinase activity"/>
    <property type="evidence" value="ECO:0007669"/>
    <property type="project" value="UniProtKB-EC"/>
</dbReference>
<dbReference type="PROSITE" id="PS50112">
    <property type="entry name" value="PAS"/>
    <property type="match status" value="1"/>
</dbReference>
<dbReference type="PANTHER" id="PTHR43304">
    <property type="entry name" value="PHYTOCHROME-LIKE PROTEIN CPH1"/>
    <property type="match status" value="1"/>
</dbReference>
<evidence type="ECO:0000256" key="2">
    <source>
        <dbReference type="ARBA" id="ARBA00012438"/>
    </source>
</evidence>
<dbReference type="InterPro" id="IPR013655">
    <property type="entry name" value="PAS_fold_3"/>
</dbReference>
<dbReference type="NCBIfam" id="TIGR00229">
    <property type="entry name" value="sensory_box"/>
    <property type="match status" value="2"/>
</dbReference>
<comment type="catalytic activity">
    <reaction evidence="1">
        <text>ATP + protein L-histidine = ADP + protein N-phospho-L-histidine.</text>
        <dbReference type="EC" id="2.7.13.3"/>
    </reaction>
</comment>
<dbReference type="Proteomes" id="UP000553948">
    <property type="component" value="Unassembled WGS sequence"/>
</dbReference>
<protein>
    <recommendedName>
        <fullName evidence="2">histidine kinase</fullName>
        <ecNumber evidence="2">2.7.13.3</ecNumber>
    </recommendedName>
</protein>
<feature type="domain" description="PAS" evidence="6">
    <location>
        <begin position="221"/>
        <end position="263"/>
    </location>
</feature>
<keyword evidence="5" id="KW-0418">Kinase</keyword>
<accession>A0A7W2KYQ3</accession>
<dbReference type="PANTHER" id="PTHR43304:SF1">
    <property type="entry name" value="PAC DOMAIN-CONTAINING PROTEIN"/>
    <property type="match status" value="1"/>
</dbReference>
<dbReference type="Gene3D" id="1.10.260.40">
    <property type="entry name" value="lambda repressor-like DNA-binding domains"/>
    <property type="match status" value="1"/>
</dbReference>
<evidence type="ECO:0000256" key="1">
    <source>
        <dbReference type="ARBA" id="ARBA00000085"/>
    </source>
</evidence>
<feature type="domain" description="PAC" evidence="7">
    <location>
        <begin position="168"/>
        <end position="220"/>
    </location>
</feature>
<dbReference type="EMBL" id="JACGDG010000004">
    <property type="protein sequence ID" value="MBA6115313.1"/>
    <property type="molecule type" value="Genomic_DNA"/>
</dbReference>
<dbReference type="Pfam" id="PF00989">
    <property type="entry name" value="PAS"/>
    <property type="match status" value="1"/>
</dbReference>
<dbReference type="GO" id="GO:0006355">
    <property type="term" value="P:regulation of DNA-templated transcription"/>
    <property type="evidence" value="ECO:0007669"/>
    <property type="project" value="InterPro"/>
</dbReference>
<dbReference type="InterPro" id="IPR010982">
    <property type="entry name" value="Lambda_DNA-bd_dom_sf"/>
</dbReference>
<keyword evidence="3" id="KW-0597">Phosphoprotein</keyword>